<dbReference type="PATRIC" id="fig|943816.4.peg.2425"/>
<sequence length="1088" mass="114412">MTTSRTPAELRADIRASGLAPHGPGRVARAEELVAQAEAAAEAGTREGRAALGAALLHLAASRAFGTAARTTPGPVARALRLRDEDPEAFDSEDAFALLWSLRWAVADLVGDPAVPMTEIEEWLTRLAREHDRAGLSRRAVYAREFLVAQWFGDRQRAARAYSAWLEAERDRSADCAGCELAWRGRAYAVRAEEAEAVAPGAGTAQDEAALRMWEPVLRGEYACAHRRSYLLAASLEPLLRLGRAAEARSRHLAGCLLVREAPTGRGALARHLEFCARTGNEPRGLEILAGQEGERWEEQQDAPGHQLWMSAVALLMRRLGELGHAALPVPGPPGRDWSAAALFEHAAAQALDTAERFDRRAGTSGHRAAARRRIDARPLVPHLPLGIGAVTFPAPPGPPAPPAAPVPPGGPEAVPGRAAERGPQPGEGTWSGPEAGRGTEPRPQAGAGSGAGSPDAQRLLAQARRLSAVGHPEAAARWAAAGDAVARTGARLDQVSRAELLDHRSEAAARTDPAAGAAGFAEAASLFAGAELPGEALACRARAASAASCAPEGAAVPPESLDALCAEAQQLRAAGHIGARHALAVLLARARLRAHDLGGVQEDAENAGGSPFDAANPANRPPAADAAYPAGPARPEGADPLGPGAEALDAELAGLVAFALPYREEPAVRAGIAEAVEIRGRLAARRGAAVRAGELLAESADLFHEAGRPWSATGPELALARLLMETGDHKRAAEVLRGALQDRPGAAARPSAELARLHLLHADVHAAQGLLAEEAGSLRHAAYALAGSGSAAEATRAGLRLGGCLLVLEETDEAAAVLVEALGGLLEREDEHGIVQACVWLGQSCARPEQLRAAARLLRRAAELPHRWRDRHGCAVVTHLAADTHRACGRHTAAGELYARAEALWRELGDPHAAIRTLHARGWLAMEAGAPVEEALGCMAAAQQEIARVLRSEERLQDEEQRLRLRLEVGHTYRQTAELLVEPMPVPAPGELGATAVDCYARGIEYAERAVAAFRSCGEAGLHEATSAELRAAALEVDLGRYDQAVTRLTRVRAAYPAGRPDPHGTVAERVSEAGALELRIETALSR</sequence>
<organism evidence="2 3">
    <name type="scientific">Streptomyces qinglanensis</name>
    <dbReference type="NCBI Taxonomy" id="943816"/>
    <lineage>
        <taxon>Bacteria</taxon>
        <taxon>Bacillati</taxon>
        <taxon>Actinomycetota</taxon>
        <taxon>Actinomycetes</taxon>
        <taxon>Kitasatosporales</taxon>
        <taxon>Streptomycetaceae</taxon>
        <taxon>Streptomyces</taxon>
    </lineage>
</organism>
<accession>A0A1E7K4P6</accession>
<evidence type="ECO:0000313" key="2">
    <source>
        <dbReference type="EMBL" id="OEU98891.1"/>
    </source>
</evidence>
<feature type="region of interest" description="Disordered" evidence="1">
    <location>
        <begin position="602"/>
        <end position="646"/>
    </location>
</feature>
<feature type="region of interest" description="Disordered" evidence="1">
    <location>
        <begin position="357"/>
        <end position="376"/>
    </location>
</feature>
<comment type="caution">
    <text evidence="2">The sequence shown here is derived from an EMBL/GenBank/DDBJ whole genome shotgun (WGS) entry which is preliminary data.</text>
</comment>
<dbReference type="RefSeq" id="WP_069991868.1">
    <property type="nucleotide sequence ID" value="NZ_LJGV01000022.1"/>
</dbReference>
<dbReference type="InterPro" id="IPR011990">
    <property type="entry name" value="TPR-like_helical_dom_sf"/>
</dbReference>
<feature type="compositionally biased region" description="Low complexity" evidence="1">
    <location>
        <begin position="612"/>
        <end position="646"/>
    </location>
</feature>
<name>A0A1E7K4P6_9ACTN</name>
<proteinExistence type="predicted"/>
<dbReference type="EMBL" id="LJGV01000022">
    <property type="protein sequence ID" value="OEU98891.1"/>
    <property type="molecule type" value="Genomic_DNA"/>
</dbReference>
<dbReference type="Gene3D" id="1.25.40.10">
    <property type="entry name" value="Tetratricopeptide repeat domain"/>
    <property type="match status" value="1"/>
</dbReference>
<dbReference type="SUPFAM" id="SSF48452">
    <property type="entry name" value="TPR-like"/>
    <property type="match status" value="1"/>
</dbReference>
<gene>
    <name evidence="2" type="ORF">AN217_14880</name>
</gene>
<protein>
    <recommendedName>
        <fullName evidence="4">Tetratricopeptide repeat-containing protein</fullName>
    </recommendedName>
</protein>
<dbReference type="AlphaFoldDB" id="A0A1E7K4P6"/>
<evidence type="ECO:0008006" key="4">
    <source>
        <dbReference type="Google" id="ProtNLM"/>
    </source>
</evidence>
<dbReference type="Proteomes" id="UP000175829">
    <property type="component" value="Unassembled WGS sequence"/>
</dbReference>
<evidence type="ECO:0000256" key="1">
    <source>
        <dbReference type="SAM" id="MobiDB-lite"/>
    </source>
</evidence>
<feature type="compositionally biased region" description="Pro residues" evidence="1">
    <location>
        <begin position="394"/>
        <end position="411"/>
    </location>
</feature>
<reference evidence="2 3" key="1">
    <citation type="journal article" date="2016" name="Front. Microbiol.">
        <title>Comparative Genomics Analysis of Streptomyces Species Reveals Their Adaptation to the Marine Environment and Their Diversity at the Genomic Level.</title>
        <authorList>
            <person name="Tian X."/>
            <person name="Zhang Z."/>
            <person name="Yang T."/>
            <person name="Chen M."/>
            <person name="Li J."/>
            <person name="Chen F."/>
            <person name="Yang J."/>
            <person name="Li W."/>
            <person name="Zhang B."/>
            <person name="Zhang Z."/>
            <person name="Wu J."/>
            <person name="Zhang C."/>
            <person name="Long L."/>
            <person name="Xiao J."/>
        </authorList>
    </citation>
    <scope>NUCLEOTIDE SEQUENCE [LARGE SCALE GENOMIC DNA]</scope>
    <source>
        <strain evidence="2 3">SCSIO M10379</strain>
    </source>
</reference>
<evidence type="ECO:0000313" key="3">
    <source>
        <dbReference type="Proteomes" id="UP000175829"/>
    </source>
</evidence>
<feature type="region of interest" description="Disordered" evidence="1">
    <location>
        <begin position="392"/>
        <end position="455"/>
    </location>
</feature>